<gene>
    <name evidence="2" type="ORF">FOZ62_008556</name>
    <name evidence="3" type="ORF">FOZ63_009385</name>
</gene>
<dbReference type="EMBL" id="JABANO010031241">
    <property type="protein sequence ID" value="KAF4710565.1"/>
    <property type="molecule type" value="Genomic_DNA"/>
</dbReference>
<evidence type="ECO:0000313" key="5">
    <source>
        <dbReference type="Proteomes" id="UP000574390"/>
    </source>
</evidence>
<proteinExistence type="predicted"/>
<dbReference type="Gene3D" id="3.30.420.10">
    <property type="entry name" value="Ribonuclease H-like superfamily/Ribonuclease H"/>
    <property type="match status" value="1"/>
</dbReference>
<reference evidence="4 5" key="1">
    <citation type="submission" date="2020-04" db="EMBL/GenBank/DDBJ databases">
        <title>Perkinsus olseni comparative genomics.</title>
        <authorList>
            <person name="Bogema D.R."/>
        </authorList>
    </citation>
    <scope>NUCLEOTIDE SEQUENCE [LARGE SCALE GENOMIC DNA]</scope>
    <source>
        <strain evidence="2">ATCC PRA-205</strain>
        <strain evidence="3 4">ATCC PRA-207</strain>
    </source>
</reference>
<dbReference type="Proteomes" id="UP000574390">
    <property type="component" value="Unassembled WGS sequence"/>
</dbReference>
<dbReference type="PROSITE" id="PS50994">
    <property type="entry name" value="INTEGRASE"/>
    <property type="match status" value="1"/>
</dbReference>
<feature type="domain" description="Integrase catalytic" evidence="1">
    <location>
        <begin position="231"/>
        <end position="396"/>
    </location>
</feature>
<dbReference type="SUPFAM" id="SSF53098">
    <property type="entry name" value="Ribonuclease H-like"/>
    <property type="match status" value="1"/>
</dbReference>
<dbReference type="InterPro" id="IPR012337">
    <property type="entry name" value="RNaseH-like_sf"/>
</dbReference>
<dbReference type="InterPro" id="IPR041588">
    <property type="entry name" value="Integrase_H2C2"/>
</dbReference>
<sequence length="467" mass="52526">LAKYMAMANVLFEPLEFGRRIFIERVDTAQNPADALTRHPLLNKFLAFAKSATVEVCAVSSEPTGYIGPYGVEPEVCAAVSNVRSAALPSLSDIANEQRSDPQIQVVKTCLSDHTPPCPQVHRSYILVWHTLLVREGLLMRHISAVSGVHPNDVIVVPVVPSSLINRVLLHYHDPDGCSHIGIHRVIEAVKRNYWFPGLSRAVCDHVANCKACNQQQLRQIWKQEGVQRVAPPGPWHTVAADTVSVSTPRGRLLLLTVLCQFSHWPEVYVLRTKSSMEIANCFRNMNARYGDFSALTTDQGSEFKGSVQQYLDSIGAKHSTTLSFTPVAAIEQFNRTLLQKLQAVFYTPAWSRLSLEAIIDEILWSLRSTPSTVHHTEPFLLMFGRLPRTRERLKTSAYLQKLEKVEDVLSEQRALAVNRKPVQECLPSGSLVYVRLHDPDRRFKVGKKWTTMTVLRQDGNKVYLSM</sequence>
<dbReference type="Pfam" id="PF17921">
    <property type="entry name" value="Integrase_H2C2"/>
    <property type="match status" value="1"/>
</dbReference>
<dbReference type="FunFam" id="1.10.340.70:FF:000001">
    <property type="entry name" value="Retrovirus-related Pol polyprotein from transposon gypsy-like Protein"/>
    <property type="match status" value="1"/>
</dbReference>
<dbReference type="EMBL" id="JABANM010032495">
    <property type="protein sequence ID" value="KAF4702831.1"/>
    <property type="molecule type" value="Genomic_DNA"/>
</dbReference>
<protein>
    <recommendedName>
        <fullName evidence="1">Integrase catalytic domain-containing protein</fullName>
    </recommendedName>
</protein>
<dbReference type="GO" id="GO:0015074">
    <property type="term" value="P:DNA integration"/>
    <property type="evidence" value="ECO:0007669"/>
    <property type="project" value="InterPro"/>
</dbReference>
<dbReference type="PANTHER" id="PTHR37984">
    <property type="entry name" value="PROTEIN CBG26694"/>
    <property type="match status" value="1"/>
</dbReference>
<organism evidence="2 5">
    <name type="scientific">Perkinsus olseni</name>
    <name type="common">Perkinsus atlanticus</name>
    <dbReference type="NCBI Taxonomy" id="32597"/>
    <lineage>
        <taxon>Eukaryota</taxon>
        <taxon>Sar</taxon>
        <taxon>Alveolata</taxon>
        <taxon>Perkinsozoa</taxon>
        <taxon>Perkinsea</taxon>
        <taxon>Perkinsida</taxon>
        <taxon>Perkinsidae</taxon>
        <taxon>Perkinsus</taxon>
    </lineage>
</organism>
<evidence type="ECO:0000313" key="2">
    <source>
        <dbReference type="EMBL" id="KAF4702831.1"/>
    </source>
</evidence>
<dbReference type="InterPro" id="IPR001584">
    <property type="entry name" value="Integrase_cat-core"/>
</dbReference>
<dbReference type="Proteomes" id="UP000553632">
    <property type="component" value="Unassembled WGS sequence"/>
</dbReference>
<evidence type="ECO:0000313" key="4">
    <source>
        <dbReference type="Proteomes" id="UP000553632"/>
    </source>
</evidence>
<dbReference type="InterPro" id="IPR050951">
    <property type="entry name" value="Retrovirus_Pol_polyprotein"/>
</dbReference>
<feature type="non-terminal residue" evidence="2">
    <location>
        <position position="1"/>
    </location>
</feature>
<accession>A0A7J6Q4B1</accession>
<comment type="caution">
    <text evidence="2">The sequence shown here is derived from an EMBL/GenBank/DDBJ whole genome shotgun (WGS) entry which is preliminary data.</text>
</comment>
<dbReference type="AlphaFoldDB" id="A0A7J6Q4B1"/>
<dbReference type="PANTHER" id="PTHR37984:SF5">
    <property type="entry name" value="PROTEIN NYNRIN-LIKE"/>
    <property type="match status" value="1"/>
</dbReference>
<dbReference type="Gene3D" id="1.10.340.70">
    <property type="match status" value="1"/>
</dbReference>
<dbReference type="Pfam" id="PF00665">
    <property type="entry name" value="rve"/>
    <property type="match status" value="1"/>
</dbReference>
<evidence type="ECO:0000313" key="3">
    <source>
        <dbReference type="EMBL" id="KAF4710565.1"/>
    </source>
</evidence>
<keyword evidence="4" id="KW-1185">Reference proteome</keyword>
<feature type="non-terminal residue" evidence="2">
    <location>
        <position position="467"/>
    </location>
</feature>
<dbReference type="InterPro" id="IPR036397">
    <property type="entry name" value="RNaseH_sf"/>
</dbReference>
<evidence type="ECO:0000259" key="1">
    <source>
        <dbReference type="PROSITE" id="PS50994"/>
    </source>
</evidence>
<name>A0A7J6Q4B1_PEROL</name>
<dbReference type="GO" id="GO:0003676">
    <property type="term" value="F:nucleic acid binding"/>
    <property type="evidence" value="ECO:0007669"/>
    <property type="project" value="InterPro"/>
</dbReference>